<gene>
    <name evidence="1" type="ORF">LCGC14_1176050</name>
</gene>
<name>A0A0F9PTW4_9ZZZZ</name>
<proteinExistence type="predicted"/>
<accession>A0A0F9PTW4</accession>
<dbReference type="EMBL" id="LAZR01005854">
    <property type="protein sequence ID" value="KKM96642.1"/>
    <property type="molecule type" value="Genomic_DNA"/>
</dbReference>
<evidence type="ECO:0000313" key="1">
    <source>
        <dbReference type="EMBL" id="KKM96642.1"/>
    </source>
</evidence>
<organism evidence="1">
    <name type="scientific">marine sediment metagenome</name>
    <dbReference type="NCBI Taxonomy" id="412755"/>
    <lineage>
        <taxon>unclassified sequences</taxon>
        <taxon>metagenomes</taxon>
        <taxon>ecological metagenomes</taxon>
    </lineage>
</organism>
<sequence>MAAAATLNYVAISNSWLGQSTHAPAQYWIDCVLDENPVFPNYKLSVTYHAENVYGPINTWETPPFQSPRPYVGQELKQRLLLATDYATAIVREIPS</sequence>
<reference evidence="1" key="1">
    <citation type="journal article" date="2015" name="Nature">
        <title>Complex archaea that bridge the gap between prokaryotes and eukaryotes.</title>
        <authorList>
            <person name="Spang A."/>
            <person name="Saw J.H."/>
            <person name="Jorgensen S.L."/>
            <person name="Zaremba-Niedzwiedzka K."/>
            <person name="Martijn J."/>
            <person name="Lind A.E."/>
            <person name="van Eijk R."/>
            <person name="Schleper C."/>
            <person name="Guy L."/>
            <person name="Ettema T.J."/>
        </authorList>
    </citation>
    <scope>NUCLEOTIDE SEQUENCE</scope>
</reference>
<comment type="caution">
    <text evidence="1">The sequence shown here is derived from an EMBL/GenBank/DDBJ whole genome shotgun (WGS) entry which is preliminary data.</text>
</comment>
<dbReference type="AlphaFoldDB" id="A0A0F9PTW4"/>
<protein>
    <submittedName>
        <fullName evidence="1">Uncharacterized protein</fullName>
    </submittedName>
</protein>